<evidence type="ECO:0000256" key="1">
    <source>
        <dbReference type="SAM" id="SignalP"/>
    </source>
</evidence>
<reference evidence="4 5" key="1">
    <citation type="journal article" date="2016" name="Nat. Commun.">
        <title>Thousands of microbial genomes shed light on interconnected biogeochemical processes in an aquifer system.</title>
        <authorList>
            <person name="Anantharaman K."/>
            <person name="Brown C.T."/>
            <person name="Hug L.A."/>
            <person name="Sharon I."/>
            <person name="Castelle C.J."/>
            <person name="Probst A.J."/>
            <person name="Thomas B.C."/>
            <person name="Singh A."/>
            <person name="Wilkins M.J."/>
            <person name="Karaoz U."/>
            <person name="Brodie E.L."/>
            <person name="Williams K.H."/>
            <person name="Hubbard S.S."/>
            <person name="Banfield J.F."/>
        </authorList>
    </citation>
    <scope>NUCLEOTIDE SEQUENCE [LARGE SCALE GENOMIC DNA]</scope>
</reference>
<proteinExistence type="predicted"/>
<evidence type="ECO:0000313" key="4">
    <source>
        <dbReference type="EMBL" id="OGC87052.1"/>
    </source>
</evidence>
<dbReference type="InterPro" id="IPR002477">
    <property type="entry name" value="Peptidoglycan-bd-like"/>
</dbReference>
<feature type="chain" id="PRO_5009515522" description="Peptidoglycan binding-like domain-containing protein" evidence="1">
    <location>
        <begin position="21"/>
        <end position="255"/>
    </location>
</feature>
<evidence type="ECO:0008006" key="6">
    <source>
        <dbReference type="Google" id="ProtNLM"/>
    </source>
</evidence>
<feature type="domain" description="IPT/TIG" evidence="3">
    <location>
        <begin position="127"/>
        <end position="225"/>
    </location>
</feature>
<feature type="domain" description="Peptidoglycan binding-like" evidence="2">
    <location>
        <begin position="54"/>
        <end position="108"/>
    </location>
</feature>
<keyword evidence="1" id="KW-0732">Signal</keyword>
<dbReference type="CDD" id="cd00102">
    <property type="entry name" value="IPT"/>
    <property type="match status" value="1"/>
</dbReference>
<dbReference type="InterPro" id="IPR013783">
    <property type="entry name" value="Ig-like_fold"/>
</dbReference>
<organism evidence="4 5">
    <name type="scientific">Candidatus Adlerbacteria bacterium RIFCSPLOWO2_01_FULL_54_21b</name>
    <dbReference type="NCBI Taxonomy" id="1797245"/>
    <lineage>
        <taxon>Bacteria</taxon>
        <taxon>Candidatus Adleribacteriota</taxon>
    </lineage>
</organism>
<dbReference type="Pfam" id="PF01471">
    <property type="entry name" value="PG_binding_1"/>
    <property type="match status" value="1"/>
</dbReference>
<dbReference type="Proteomes" id="UP000178585">
    <property type="component" value="Unassembled WGS sequence"/>
</dbReference>
<evidence type="ECO:0000259" key="2">
    <source>
        <dbReference type="Pfam" id="PF01471"/>
    </source>
</evidence>
<protein>
    <recommendedName>
        <fullName evidence="6">Peptidoglycan binding-like domain-containing protein</fullName>
    </recommendedName>
</protein>
<evidence type="ECO:0000313" key="5">
    <source>
        <dbReference type="Proteomes" id="UP000178585"/>
    </source>
</evidence>
<dbReference type="InterPro" id="IPR036365">
    <property type="entry name" value="PGBD-like_sf"/>
</dbReference>
<name>A0A1F4XZC0_9BACT</name>
<evidence type="ECO:0000259" key="3">
    <source>
        <dbReference type="Pfam" id="PF01833"/>
    </source>
</evidence>
<dbReference type="AlphaFoldDB" id="A0A1F4XZC0"/>
<dbReference type="STRING" id="1797245.A2949_00835"/>
<dbReference type="EMBL" id="MEWZ01000008">
    <property type="protein sequence ID" value="OGC87052.1"/>
    <property type="molecule type" value="Genomic_DNA"/>
</dbReference>
<dbReference type="InterPro" id="IPR014756">
    <property type="entry name" value="Ig_E-set"/>
</dbReference>
<dbReference type="SUPFAM" id="SSF81296">
    <property type="entry name" value="E set domains"/>
    <property type="match status" value="1"/>
</dbReference>
<dbReference type="InterPro" id="IPR002909">
    <property type="entry name" value="IPT_dom"/>
</dbReference>
<dbReference type="Gene3D" id="2.60.40.10">
    <property type="entry name" value="Immunoglobulins"/>
    <property type="match status" value="1"/>
</dbReference>
<gene>
    <name evidence="4" type="ORF">A2949_00835</name>
</gene>
<dbReference type="SUPFAM" id="SSF47090">
    <property type="entry name" value="PGBD-like"/>
    <property type="match status" value="1"/>
</dbReference>
<dbReference type="Pfam" id="PF01833">
    <property type="entry name" value="TIG"/>
    <property type="match status" value="1"/>
</dbReference>
<feature type="signal peptide" evidence="1">
    <location>
        <begin position="1"/>
        <end position="20"/>
    </location>
</feature>
<dbReference type="InterPro" id="IPR036366">
    <property type="entry name" value="PGBDSf"/>
</dbReference>
<comment type="caution">
    <text evidence="4">The sequence shown here is derived from an EMBL/GenBank/DDBJ whole genome shotgun (WGS) entry which is preliminary data.</text>
</comment>
<dbReference type="Gene3D" id="1.10.101.10">
    <property type="entry name" value="PGBD-like superfamily/PGBD"/>
    <property type="match status" value="1"/>
</dbReference>
<accession>A0A1F4XZC0</accession>
<sequence>MGFGLLALGVSGASLGVANAQVYTPVPIMAPAPIACVSINANLRYGSTDYYTKGAVTQLQQFLAGQGYFSSVYLGTGRFGPITARAVVQYQLAHGITPVGVAGPITRASIYKETCGGIVVPPTHQAPGISGLSPALGPVGTQVTLSGYNFTSDNTVLFDGIMVASNVPAKSTSIVCITYPCQGSQSITITIPEYVSPYCGPGMYCIMMVRAITPGPHQISVQNQNGTSNVQIFTVTDDAGHSASVSSTITVTPLY</sequence>